<feature type="compositionally biased region" description="Polar residues" evidence="5">
    <location>
        <begin position="199"/>
        <end position="209"/>
    </location>
</feature>
<feature type="region of interest" description="Disordered" evidence="5">
    <location>
        <begin position="79"/>
        <end position="123"/>
    </location>
</feature>
<dbReference type="PANTHER" id="PTHR36968:SF8">
    <property type="entry name" value="HOMEOBOX-DDT DOMAIN PROTEIN RLT3 ISOFORM X1"/>
    <property type="match status" value="1"/>
</dbReference>
<dbReference type="PROSITE" id="PS50827">
    <property type="entry name" value="DDT"/>
    <property type="match status" value="1"/>
</dbReference>
<dbReference type="SMART" id="SM00389">
    <property type="entry name" value="HOX"/>
    <property type="match status" value="1"/>
</dbReference>
<dbReference type="InterPro" id="IPR001356">
    <property type="entry name" value="HD"/>
</dbReference>
<evidence type="ECO:0000256" key="3">
    <source>
        <dbReference type="PROSITE-ProRule" id="PRU00108"/>
    </source>
</evidence>
<dbReference type="InterPro" id="IPR018501">
    <property type="entry name" value="DDT_dom"/>
</dbReference>
<evidence type="ECO:0000256" key="2">
    <source>
        <dbReference type="ARBA" id="ARBA00023242"/>
    </source>
</evidence>
<dbReference type="EMBL" id="GISG01135155">
    <property type="protein sequence ID" value="MBA4643761.1"/>
    <property type="molecule type" value="Transcribed_RNA"/>
</dbReference>
<dbReference type="CDD" id="cd00086">
    <property type="entry name" value="homeodomain"/>
    <property type="match status" value="1"/>
</dbReference>
<dbReference type="InterPro" id="IPR044977">
    <property type="entry name" value="RLT1-3"/>
</dbReference>
<dbReference type="EMBL" id="GISG01135158">
    <property type="protein sequence ID" value="MBA4643764.1"/>
    <property type="molecule type" value="Transcribed_RNA"/>
</dbReference>
<feature type="DNA-binding region" description="Homeobox" evidence="3">
    <location>
        <begin position="37"/>
        <end position="86"/>
    </location>
</feature>
<sequence>MAIQLHPSHGAPFSLSSAHGVSDFDDGVYNLQRKTPLQLQTLENLYSDDKHPTQSRMEDYASALGLTYEQVRRWFIERRRRDKQNANRSRGGGSKSGGNRAKKCKMKNNKNVSNWAAGEDGNTRRGPLLAQDMLYSPDYILKKVFRKDGPPLGMEFDRLPSTAFQGSCGSSESGCSQAAYQNEQRELKRRKASKPAILNSEQHSQSRSPMQRHGMGKGLMSVLQLMNSQASCPDSVSESKRRKMLSCKSNSPATKHGMGKGLMAVMRLANCDSENVQHRRPLRRKPMNRKRLVNKLPQKRKLPASRRKVDLIPHESQKAKRECCKLALNSASCEENFCSFETLEDDEELELWALQAGASPLSCSAHFTTGGIHACSLCKGLLPKFPPSSVRMQNPLSIHPWNSSLELVKKLFKVFHFLYTYAVIIDVCPFTLNELAQAILEKDSVLIGKLHVCLLEFLLSDVEKELCDGISIRSSKNRMFLNLLHAAEDQKFIVKCWKTSLNSLTWTEVLRQVLVAAGFGSKEGIWRKGCIGKVRGCASLRRVICITCDTLVSMIHDL</sequence>
<dbReference type="Pfam" id="PF00046">
    <property type="entry name" value="Homeodomain"/>
    <property type="match status" value="1"/>
</dbReference>
<dbReference type="GO" id="GO:0006357">
    <property type="term" value="P:regulation of transcription by RNA polymerase II"/>
    <property type="evidence" value="ECO:0007669"/>
    <property type="project" value="InterPro"/>
</dbReference>
<accession>A0A7C9DIA4</accession>
<dbReference type="GO" id="GO:0005634">
    <property type="term" value="C:nucleus"/>
    <property type="evidence" value="ECO:0007669"/>
    <property type="project" value="UniProtKB-SubCell"/>
</dbReference>
<feature type="region of interest" description="Disordered" evidence="5">
    <location>
        <begin position="170"/>
        <end position="214"/>
    </location>
</feature>
<dbReference type="SMART" id="SM00571">
    <property type="entry name" value="DDT"/>
    <property type="match status" value="1"/>
</dbReference>
<evidence type="ECO:0000259" key="6">
    <source>
        <dbReference type="PROSITE" id="PS50071"/>
    </source>
</evidence>
<dbReference type="SUPFAM" id="SSF46689">
    <property type="entry name" value="Homeodomain-like"/>
    <property type="match status" value="1"/>
</dbReference>
<evidence type="ECO:0000259" key="7">
    <source>
        <dbReference type="PROSITE" id="PS50827"/>
    </source>
</evidence>
<dbReference type="PANTHER" id="PTHR36968">
    <property type="entry name" value="HOMEOBOX-DDT DOMAIN PROTEIN RLT2"/>
    <property type="match status" value="1"/>
</dbReference>
<feature type="domain" description="DDT" evidence="7">
    <location>
        <begin position="405"/>
        <end position="464"/>
    </location>
</feature>
<reference evidence="8" key="2">
    <citation type="submission" date="2020-07" db="EMBL/GenBank/DDBJ databases">
        <authorList>
            <person name="Vera ALvarez R."/>
            <person name="Arias-Moreno D.M."/>
            <person name="Jimenez-Jacinto V."/>
            <person name="Jimenez-Bremont J.F."/>
            <person name="Swaminathan K."/>
            <person name="Moose S.P."/>
            <person name="Guerrero-Gonzalez M.L."/>
            <person name="Marino-Ramirez L."/>
            <person name="Landsman D."/>
            <person name="Rodriguez-Kessler M."/>
            <person name="Delgado-Sanchez P."/>
        </authorList>
    </citation>
    <scope>NUCLEOTIDE SEQUENCE</scope>
    <source>
        <tissue evidence="8">Cladode</tissue>
    </source>
</reference>
<dbReference type="Gene3D" id="1.10.10.60">
    <property type="entry name" value="Homeodomain-like"/>
    <property type="match status" value="1"/>
</dbReference>
<organism evidence="8">
    <name type="scientific">Opuntia streptacantha</name>
    <name type="common">Prickly pear cactus</name>
    <name type="synonym">Opuntia cardona</name>
    <dbReference type="NCBI Taxonomy" id="393608"/>
    <lineage>
        <taxon>Eukaryota</taxon>
        <taxon>Viridiplantae</taxon>
        <taxon>Streptophyta</taxon>
        <taxon>Embryophyta</taxon>
        <taxon>Tracheophyta</taxon>
        <taxon>Spermatophyta</taxon>
        <taxon>Magnoliopsida</taxon>
        <taxon>eudicotyledons</taxon>
        <taxon>Gunneridae</taxon>
        <taxon>Pentapetalae</taxon>
        <taxon>Caryophyllales</taxon>
        <taxon>Cactineae</taxon>
        <taxon>Cactaceae</taxon>
        <taxon>Opuntioideae</taxon>
        <taxon>Opuntia</taxon>
    </lineage>
</organism>
<name>A0A7C9DIA4_OPUST</name>
<evidence type="ECO:0000313" key="8">
    <source>
        <dbReference type="EMBL" id="MBA4643761.1"/>
    </source>
</evidence>
<keyword evidence="2 3" id="KW-0539">Nucleus</keyword>
<comment type="subcellular location">
    <subcellularLocation>
        <location evidence="1 3 4">Nucleus</location>
    </subcellularLocation>
</comment>
<keyword evidence="3 4" id="KW-0371">Homeobox</keyword>
<keyword evidence="3 4" id="KW-0238">DNA-binding</keyword>
<dbReference type="PROSITE" id="PS50071">
    <property type="entry name" value="HOMEOBOX_2"/>
    <property type="match status" value="1"/>
</dbReference>
<evidence type="ECO:0000256" key="5">
    <source>
        <dbReference type="SAM" id="MobiDB-lite"/>
    </source>
</evidence>
<evidence type="ECO:0000256" key="1">
    <source>
        <dbReference type="ARBA" id="ARBA00004123"/>
    </source>
</evidence>
<dbReference type="GO" id="GO:0003677">
    <property type="term" value="F:DNA binding"/>
    <property type="evidence" value="ECO:0007669"/>
    <property type="project" value="UniProtKB-UniRule"/>
</dbReference>
<reference evidence="8" key="1">
    <citation type="journal article" date="2013" name="J. Plant Res.">
        <title>Effect of fungi and light on seed germination of three Opuntia species from semiarid lands of central Mexico.</title>
        <authorList>
            <person name="Delgado-Sanchez P."/>
            <person name="Jimenez-Bremont J.F."/>
            <person name="Guerrero-Gonzalez Mde L."/>
            <person name="Flores J."/>
        </authorList>
    </citation>
    <scope>NUCLEOTIDE SEQUENCE</scope>
    <source>
        <tissue evidence="8">Cladode</tissue>
    </source>
</reference>
<dbReference type="InterPro" id="IPR009057">
    <property type="entry name" value="Homeodomain-like_sf"/>
</dbReference>
<evidence type="ECO:0008006" key="9">
    <source>
        <dbReference type="Google" id="ProtNLM"/>
    </source>
</evidence>
<protein>
    <recommendedName>
        <fullName evidence="9">Homeobox domain-containing protein</fullName>
    </recommendedName>
</protein>
<dbReference type="AlphaFoldDB" id="A0A7C9DIA4"/>
<dbReference type="Pfam" id="PF02791">
    <property type="entry name" value="DDT"/>
    <property type="match status" value="1"/>
</dbReference>
<evidence type="ECO:0000256" key="4">
    <source>
        <dbReference type="RuleBase" id="RU000682"/>
    </source>
</evidence>
<feature type="domain" description="Homeobox" evidence="6">
    <location>
        <begin position="35"/>
        <end position="85"/>
    </location>
</feature>
<proteinExistence type="predicted"/>